<dbReference type="Pfam" id="PF02137">
    <property type="entry name" value="A_deamin"/>
    <property type="match status" value="1"/>
</dbReference>
<protein>
    <submittedName>
        <fullName evidence="3">tRNA-specific adenosine deaminase 1</fullName>
    </submittedName>
</protein>
<dbReference type="InterPro" id="IPR002466">
    <property type="entry name" value="A_deamin"/>
</dbReference>
<evidence type="ECO:0000313" key="4">
    <source>
        <dbReference type="Proteomes" id="UP000283383"/>
    </source>
</evidence>
<dbReference type="SMART" id="SM00552">
    <property type="entry name" value="ADEAMc"/>
    <property type="match status" value="1"/>
</dbReference>
<dbReference type="PANTHER" id="PTHR47803:SF1">
    <property type="entry name" value="TRNA-SPECIFIC ADENOSINE DEAMINASE 1"/>
    <property type="match status" value="1"/>
</dbReference>
<name>A0A420IFA5_9PEZI</name>
<dbReference type="Proteomes" id="UP000283383">
    <property type="component" value="Unassembled WGS sequence"/>
</dbReference>
<dbReference type="InterPro" id="IPR042935">
    <property type="entry name" value="Tad1"/>
</dbReference>
<dbReference type="PANTHER" id="PTHR47803">
    <property type="entry name" value="TRNA-SPECIFIC ADENOSINE DEAMINASE 1"/>
    <property type="match status" value="1"/>
</dbReference>
<accession>A0A420IFA5</accession>
<dbReference type="GO" id="GO:0003723">
    <property type="term" value="F:RNA binding"/>
    <property type="evidence" value="ECO:0007669"/>
    <property type="project" value="InterPro"/>
</dbReference>
<evidence type="ECO:0000256" key="1">
    <source>
        <dbReference type="SAM" id="MobiDB-lite"/>
    </source>
</evidence>
<dbReference type="AlphaFoldDB" id="A0A420IFA5"/>
<evidence type="ECO:0000313" key="3">
    <source>
        <dbReference type="EMBL" id="RKF73224.1"/>
    </source>
</evidence>
<keyword evidence="4" id="KW-1185">Reference proteome</keyword>
<dbReference type="EMBL" id="MCBQ01009528">
    <property type="protein sequence ID" value="RKF73224.1"/>
    <property type="molecule type" value="Genomic_DNA"/>
</dbReference>
<dbReference type="GO" id="GO:0043829">
    <property type="term" value="F:tRNA-specific adenosine-37 deaminase activity"/>
    <property type="evidence" value="ECO:0007669"/>
    <property type="project" value="TreeGrafter"/>
</dbReference>
<proteinExistence type="predicted"/>
<dbReference type="STRING" id="62708.A0A420IFA5"/>
<sequence length="433" mass="48388">MEQLSIPDTIAKFVQEEFDKWPKKRHPLIRSETSKEWVPLSGIVLQRAEDFTCVAAATGMKCLPKNKIVQAQGFTLHDWHAEILALRSLNRFLLDECLVLLAATSCQEDDGKNSTISKYLRRRTREEITESDFQPFSLRDDILLHMYCSEAPCGDASMELTMAAQRDSTPWEISAQSSTKKDVQSPPILLHGRSYFSKSGSIRGKPSRPDAPPALSKSCSDKLALKQSTSLLSSITSLLISPKNMYLTSLVVPISQFSKTACDRAFSASGRLNTLQQRIQAEKSWSGGYNFQPFIVYPTSLEFRYSRRQSLLPNESLSASNNASFWTPYSSGTIIGGTCQGRRQFSHKGAPPMCKRHMWQLALSIARLVGNMSLVNLLSSRDSTGATRTYAEIKRSDLMIQRQKVKSIVRTVLGAEEGEDGWVRNLGGDDWSL</sequence>
<evidence type="ECO:0000259" key="2">
    <source>
        <dbReference type="PROSITE" id="PS50141"/>
    </source>
</evidence>
<feature type="domain" description="A to I editase" evidence="2">
    <location>
        <begin position="55"/>
        <end position="394"/>
    </location>
</feature>
<gene>
    <name evidence="3" type="ORF">GcM3_095015</name>
</gene>
<organism evidence="3 4">
    <name type="scientific">Golovinomyces cichoracearum</name>
    <dbReference type="NCBI Taxonomy" id="62708"/>
    <lineage>
        <taxon>Eukaryota</taxon>
        <taxon>Fungi</taxon>
        <taxon>Dikarya</taxon>
        <taxon>Ascomycota</taxon>
        <taxon>Pezizomycotina</taxon>
        <taxon>Leotiomycetes</taxon>
        <taxon>Erysiphales</taxon>
        <taxon>Erysiphaceae</taxon>
        <taxon>Golovinomyces</taxon>
    </lineage>
</organism>
<dbReference type="GO" id="GO:0002100">
    <property type="term" value="P:tRNA wobble adenosine to inosine editing"/>
    <property type="evidence" value="ECO:0007669"/>
    <property type="project" value="InterPro"/>
</dbReference>
<dbReference type="PROSITE" id="PS50141">
    <property type="entry name" value="A_DEAMIN_EDITASE"/>
    <property type="match status" value="1"/>
</dbReference>
<comment type="caution">
    <text evidence="3">The sequence shown here is derived from an EMBL/GenBank/DDBJ whole genome shotgun (WGS) entry which is preliminary data.</text>
</comment>
<feature type="region of interest" description="Disordered" evidence="1">
    <location>
        <begin position="197"/>
        <end position="216"/>
    </location>
</feature>
<reference evidence="3 4" key="1">
    <citation type="journal article" date="2018" name="BMC Genomics">
        <title>Comparative genome analyses reveal sequence features reflecting distinct modes of host-adaptation between dicot and monocot powdery mildew.</title>
        <authorList>
            <person name="Wu Y."/>
            <person name="Ma X."/>
            <person name="Pan Z."/>
            <person name="Kale S.D."/>
            <person name="Song Y."/>
            <person name="King H."/>
            <person name="Zhang Q."/>
            <person name="Presley C."/>
            <person name="Deng X."/>
            <person name="Wei C.I."/>
            <person name="Xiao S."/>
        </authorList>
    </citation>
    <scope>NUCLEOTIDE SEQUENCE [LARGE SCALE GENOMIC DNA]</scope>
    <source>
        <strain evidence="3">UMSG3</strain>
    </source>
</reference>